<comment type="pathway">
    <text evidence="12">Steroid metabolism; cholesterol degradation.</text>
</comment>
<dbReference type="GO" id="GO:0050660">
    <property type="term" value="F:flavin adenine dinucleotide binding"/>
    <property type="evidence" value="ECO:0007669"/>
    <property type="project" value="InterPro"/>
</dbReference>
<dbReference type="InterPro" id="IPR052542">
    <property type="entry name" value="Cholesterol_Oxidase"/>
</dbReference>
<evidence type="ECO:0000256" key="5">
    <source>
        <dbReference type="ARBA" id="ARBA00022827"/>
    </source>
</evidence>
<keyword evidence="8" id="KW-1207">Sterol metabolism</keyword>
<dbReference type="InterPro" id="IPR000172">
    <property type="entry name" value="GMC_OxRdtase_N"/>
</dbReference>
<dbReference type="EC" id="5.3.3.1" evidence="11"/>
<dbReference type="Proteomes" id="UP000063308">
    <property type="component" value="Chromosome"/>
</dbReference>
<evidence type="ECO:0000256" key="15">
    <source>
        <dbReference type="ARBA" id="ARBA00049778"/>
    </source>
</evidence>
<dbReference type="InterPro" id="IPR017896">
    <property type="entry name" value="4Fe4S_Fe-S-bd"/>
</dbReference>
<dbReference type="Pfam" id="PF09423">
    <property type="entry name" value="PhoD"/>
    <property type="match status" value="1"/>
</dbReference>
<evidence type="ECO:0000313" key="18">
    <source>
        <dbReference type="Proteomes" id="UP000063308"/>
    </source>
</evidence>
<keyword evidence="7" id="KW-0443">Lipid metabolism</keyword>
<dbReference type="InterPro" id="IPR036188">
    <property type="entry name" value="FAD/NAD-bd_sf"/>
</dbReference>
<protein>
    <recommendedName>
        <fullName evidence="14">Cholesterol oxidase</fullName>
        <ecNumber evidence="13">1.1.3.6</ecNumber>
        <ecNumber evidence="11">5.3.3.1</ecNumber>
    </recommendedName>
    <alternativeName>
        <fullName evidence="15">Cholesterol isomerase</fullName>
    </alternativeName>
</protein>
<keyword evidence="3" id="KW-0153">Cholesterol metabolism</keyword>
<dbReference type="PROSITE" id="PS51379">
    <property type="entry name" value="4FE4S_FER_2"/>
    <property type="match status" value="1"/>
</dbReference>
<dbReference type="Gene3D" id="3.60.21.70">
    <property type="entry name" value="PhoD-like phosphatase"/>
    <property type="match status" value="1"/>
</dbReference>
<dbReference type="InterPro" id="IPR018946">
    <property type="entry name" value="PhoD-like_MPP"/>
</dbReference>
<evidence type="ECO:0000256" key="4">
    <source>
        <dbReference type="ARBA" id="ARBA00022630"/>
    </source>
</evidence>
<keyword evidence="5" id="KW-0274">FAD</keyword>
<keyword evidence="9" id="KW-0753">Steroid metabolism</keyword>
<evidence type="ECO:0000313" key="17">
    <source>
        <dbReference type="EMBL" id="BAR58466.1"/>
    </source>
</evidence>
<proteinExistence type="inferred from homology"/>
<evidence type="ECO:0000256" key="10">
    <source>
        <dbReference type="ARBA" id="ARBA00023235"/>
    </source>
</evidence>
<dbReference type="EMBL" id="AP014685">
    <property type="protein sequence ID" value="BAR58466.1"/>
    <property type="molecule type" value="Genomic_DNA"/>
</dbReference>
<dbReference type="Gene3D" id="3.40.50.1820">
    <property type="entry name" value="alpha/beta hydrolase"/>
    <property type="match status" value="1"/>
</dbReference>
<dbReference type="InterPro" id="IPR029058">
    <property type="entry name" value="AB_hydrolase_fold"/>
</dbReference>
<keyword evidence="4" id="KW-0285">Flavoprotein</keyword>
<dbReference type="GO" id="GO:0016995">
    <property type="term" value="F:cholesterol oxidase activity"/>
    <property type="evidence" value="ECO:0007669"/>
    <property type="project" value="UniProtKB-EC"/>
</dbReference>
<gene>
    <name evidence="17" type="ORF">NK6_5307</name>
</gene>
<evidence type="ECO:0000256" key="1">
    <source>
        <dbReference type="ARBA" id="ARBA00001974"/>
    </source>
</evidence>
<evidence type="ECO:0000259" key="16">
    <source>
        <dbReference type="PROSITE" id="PS51379"/>
    </source>
</evidence>
<feature type="domain" description="4Fe-4S ferredoxin-type" evidence="16">
    <location>
        <begin position="228"/>
        <end position="257"/>
    </location>
</feature>
<dbReference type="InterPro" id="IPR038607">
    <property type="entry name" value="PhoD-like_sf"/>
</dbReference>
<name>A0A0E4FUK9_9BRAD</name>
<dbReference type="SUPFAM" id="SSF53474">
    <property type="entry name" value="alpha/beta-Hydrolases"/>
    <property type="match status" value="1"/>
</dbReference>
<dbReference type="PANTHER" id="PTHR47470:SF1">
    <property type="entry name" value="FAD-DEPENDENT OXIDOREDUCTASE 2 FAD BINDING DOMAIN-CONTAINING PROTEIN"/>
    <property type="match status" value="1"/>
</dbReference>
<evidence type="ECO:0000256" key="11">
    <source>
        <dbReference type="ARBA" id="ARBA00038856"/>
    </source>
</evidence>
<dbReference type="Gene3D" id="3.50.50.60">
    <property type="entry name" value="FAD/NAD(P)-binding domain"/>
    <property type="match status" value="3"/>
</dbReference>
<organism evidence="17 18">
    <name type="scientific">Bradyrhizobium diazoefficiens</name>
    <dbReference type="NCBI Taxonomy" id="1355477"/>
    <lineage>
        <taxon>Bacteria</taxon>
        <taxon>Pseudomonadati</taxon>
        <taxon>Pseudomonadota</taxon>
        <taxon>Alphaproteobacteria</taxon>
        <taxon>Hyphomicrobiales</taxon>
        <taxon>Nitrobacteraceae</taxon>
        <taxon>Bradyrhizobium</taxon>
    </lineage>
</organism>
<evidence type="ECO:0000256" key="6">
    <source>
        <dbReference type="ARBA" id="ARBA00023002"/>
    </source>
</evidence>
<dbReference type="Pfam" id="PF05199">
    <property type="entry name" value="GMC_oxred_C"/>
    <property type="match status" value="1"/>
</dbReference>
<comment type="similarity">
    <text evidence="2">Belongs to the GMC oxidoreductase family.</text>
</comment>
<sequence length="1934" mass="210620">MRGAGSITFAPYSERKAVSNACGWGLDTDSGTAWISQGFERLVHRVRQAPLEKHFDVIVIGSGYGGAIAAATLAGRAESGKAITVAVLERGKEYLPGSFPNGLGELPGHIRQDHNKEGLFDIRLAGEVTTVVANGVGGGSLINAGVMEMPVPSVFTNGWPSELKNLSTWMPFFDRARKLVGASVNGAPNTIVEHVDGVPQKFQSIRAIAPSGSFRAAAITVAMKDSTSSGNVNLKKCVRCGDCATGCNFGAKNSLDVNLLMRAHQAGAEIFSGATVLSIEKEGSTAWVVNSVYTNANLRKRDGEVLKIRARRVVLAAGTLGSSEILLRSRERGLQLSCMLGKRCSTNGDMLVVDYATNANVNTVADETIKPSSREIGPTITGVIDLRATAGIVIEEMSVPAGLRLAFTETFATVNMLHGLAEADCAKHVQGFPSNDLYVVPASRVKHSALYAVMGDDDAAGSIEINGDLAAADQDGIARLRWDKLQNLPLFDAQVKTLTGLTKGTGGRVIPNPVWKLLPAGMTWLLKEQRGPLTTVHPLGGCAMADTGAAGVVDQIGQVFSSSTSSGVHDGLVVLDGSIIPTALGTNPALTIAAVTLRAAEALAVRWGYAEGSPPTVGAPLTRPAFRPTDAIDVVAQPAVTEVEIIERLVGPVKFRTSGGKAETRVVELTLRFNPTRLAQLTPSNGGNPTVQVATNMSEFMVRSRIRIFPKPEWDLLENGWTPPRSLEQKLDAIACFSAPLTGSLRIFERQKSCSIARIWRAGKAWVLNRGLRDTYQAIVDGDGGPSLLSRIKSGLAIASRSGEIRTFRYDLTIGTPDPGAKIALDGTKIAGIKTFTYERRCNPWRQLMEVALETFPGLSGGPAERLLKLDVRYLARIGVPLFRITRQRDGVSAIGELVTFLGYVARLLLGLHIWSFRAPDKDVDPVNDALNLLPPLDLRLSGGGSVKADIHRIPIAAEVPAGGGIAVPGEVRLTRYPNPGNKKRPVVMLHGYSAGGTTFAHHAVNPNLASYLWEAGRDVWIADLRTSSGQPTTATKAWSFDQIGKVDVPAALLAVSRETNNSKVDVVAHCMGTVVFSIAVLEGMVDGLVDRAAFTQVGPLVVFSPANIFRAYAMRYLIDFLPDSYSYSFNPPKPTLADDLWDRLLSTLPYPVEEFDLENPLWPCKRTPWTRTRHRMDALYGRDFNLVNMESEMLRFIDEHFGALSLKTVSSVVHFARYSMMTNFEGQNKLVSRPLFGRYWTFPTFSVHSRDNGLSHVSTVDRMRQILDDAGSNYLTPFINKGAGHQDALVGTTRHETFGEIKRFLNANIAPNPRTPSGTKVALPPWIGPIITEERPDKPTLVVRVGAARSVREAEAVLMLRIDLVGNHIFRPDDHTKEWDLAYIINHMAVLTSPELEKGWVAFEAPLPSLMPGYDPDHPGNALLVLMVYDEPPSLPPQIIRLLYYFADSGRRKVYWLHPSGPADDPPIETKFDFHRSEAMADAARRALIPYNPSVKSGAAGRGTPPPLVYRGIERRTDVSTHGTALSEAADMTSMSMSFGYAPEGEPVHESMIGEDLLDGVIPYDPPSEPPEVPIPGGTSFALASCQYPAGFIDDPAAYRSYSEIVRRVDEGTGIKPRFALFVGDQVYVDPTAGLYDPTVKDGRYRLPYEAWLRKQDVRGILRRIPSFMLLDDHEIDDNWEPIAVPDDRENAGKRQKGFDAYQKYQRGMNGGLEEFDFDGFHFFLLDTRSKRSRRKAGSGLPRAELFDPMTMGRLKQWLCHSPAPKFVVSPAMLLPRHRRAIQRDSGLDPSNLSALHSDGWDGYPGSLREVLAFIAEHKIQGVVFLSGDEHRGCVATAELRERSGALITRVHSIHTAAVYAPYPFANSLDEDTVASETIPIVGPGGSYCYDCVVSTKRPIPAGDGATFLSIRFDGTAWQLVAEFANETIRLFL</sequence>
<evidence type="ECO:0000256" key="3">
    <source>
        <dbReference type="ARBA" id="ARBA00022548"/>
    </source>
</evidence>
<evidence type="ECO:0000256" key="14">
    <source>
        <dbReference type="ARBA" id="ARBA00049744"/>
    </source>
</evidence>
<evidence type="ECO:0000256" key="12">
    <source>
        <dbReference type="ARBA" id="ARBA00049645"/>
    </source>
</evidence>
<keyword evidence="6" id="KW-0560">Oxidoreductase</keyword>
<dbReference type="GO" id="GO:0008203">
    <property type="term" value="P:cholesterol metabolic process"/>
    <property type="evidence" value="ECO:0007669"/>
    <property type="project" value="UniProtKB-KW"/>
</dbReference>
<evidence type="ECO:0000256" key="2">
    <source>
        <dbReference type="ARBA" id="ARBA00010790"/>
    </source>
</evidence>
<dbReference type="InterPro" id="IPR007867">
    <property type="entry name" value="GMC_OxRtase_C"/>
</dbReference>
<dbReference type="GO" id="GO:0004769">
    <property type="term" value="F:steroid Delta-isomerase activity"/>
    <property type="evidence" value="ECO:0007669"/>
    <property type="project" value="UniProtKB-EC"/>
</dbReference>
<evidence type="ECO:0000256" key="8">
    <source>
        <dbReference type="ARBA" id="ARBA00023166"/>
    </source>
</evidence>
<dbReference type="SUPFAM" id="SSF56300">
    <property type="entry name" value="Metallo-dependent phosphatases"/>
    <property type="match status" value="1"/>
</dbReference>
<evidence type="ECO:0000256" key="13">
    <source>
        <dbReference type="ARBA" id="ARBA00049723"/>
    </source>
</evidence>
<reference evidence="17 18" key="1">
    <citation type="submission" date="2014-11" db="EMBL/GenBank/DDBJ databases">
        <title>Symbiosis island explosion on the genome of extra-slow-growing strains of soybean bradyrhizobia with massive insertion sequences.</title>
        <authorList>
            <person name="Iida T."/>
            <person name="Minamisawa K."/>
        </authorList>
    </citation>
    <scope>NUCLEOTIDE SEQUENCE [LARGE SCALE GENOMIC DNA]</scope>
    <source>
        <strain evidence="17 18">NK6</strain>
    </source>
</reference>
<dbReference type="SUPFAM" id="SSF51905">
    <property type="entry name" value="FAD/NAD(P)-binding domain"/>
    <property type="match status" value="1"/>
</dbReference>
<dbReference type="InterPro" id="IPR029052">
    <property type="entry name" value="Metallo-depent_PP-like"/>
</dbReference>
<accession>A0A0E4FUK9</accession>
<keyword evidence="10" id="KW-0413">Isomerase</keyword>
<dbReference type="PANTHER" id="PTHR47470">
    <property type="entry name" value="CHOLESTEROL OXIDASE"/>
    <property type="match status" value="1"/>
</dbReference>
<evidence type="ECO:0000256" key="7">
    <source>
        <dbReference type="ARBA" id="ARBA00023098"/>
    </source>
</evidence>
<dbReference type="EC" id="1.1.3.6" evidence="13"/>
<evidence type="ECO:0000256" key="9">
    <source>
        <dbReference type="ARBA" id="ARBA00023221"/>
    </source>
</evidence>
<dbReference type="Pfam" id="PF00732">
    <property type="entry name" value="GMC_oxred_N"/>
    <property type="match status" value="1"/>
</dbReference>
<comment type="cofactor">
    <cofactor evidence="1">
        <name>FAD</name>
        <dbReference type="ChEBI" id="CHEBI:57692"/>
    </cofactor>
</comment>